<keyword evidence="7" id="KW-0446">Lipid-binding</keyword>
<feature type="region of interest" description="Disordered" evidence="11">
    <location>
        <begin position="76"/>
        <end position="105"/>
    </location>
</feature>
<dbReference type="GO" id="GO:0005886">
    <property type="term" value="C:plasma membrane"/>
    <property type="evidence" value="ECO:0007669"/>
    <property type="project" value="UniProtKB-SubCell"/>
</dbReference>
<evidence type="ECO:0000256" key="10">
    <source>
        <dbReference type="ARBA" id="ARBA00023279"/>
    </source>
</evidence>
<evidence type="ECO:0000256" key="2">
    <source>
        <dbReference type="ARBA" id="ARBA00010929"/>
    </source>
</evidence>
<evidence type="ECO:0000256" key="1">
    <source>
        <dbReference type="ARBA" id="ARBA00004251"/>
    </source>
</evidence>
<reference evidence="13" key="1">
    <citation type="submission" date="2014-09" db="EMBL/GenBank/DDBJ databases">
        <authorList>
            <person name="Magalhaes I.L.F."/>
            <person name="Oliveira U."/>
            <person name="Santos F.R."/>
            <person name="Vidigal T.H.D.A."/>
            <person name="Brescovit A.D."/>
            <person name="Santos A.J."/>
        </authorList>
    </citation>
    <scope>NUCLEOTIDE SEQUENCE</scope>
    <source>
        <tissue evidence="13">Shoot tissue taken approximately 20 cm above the soil surface</tissue>
    </source>
</reference>
<feature type="signal peptide" evidence="12">
    <location>
        <begin position="1"/>
        <end position="24"/>
    </location>
</feature>
<accession>A0A0A8YI70</accession>
<evidence type="ECO:0000256" key="4">
    <source>
        <dbReference type="ARBA" id="ARBA00022692"/>
    </source>
</evidence>
<name>A0A0A8YI70_ARUDO</name>
<evidence type="ECO:0000256" key="8">
    <source>
        <dbReference type="ARBA" id="ARBA00023136"/>
    </source>
</evidence>
<dbReference type="EMBL" id="GBRH01272239">
    <property type="protein sequence ID" value="JAD25656.1"/>
    <property type="molecule type" value="Transcribed_RNA"/>
</dbReference>
<protein>
    <submittedName>
        <fullName evidence="13">HAP2</fullName>
    </submittedName>
</protein>
<dbReference type="PANTHER" id="PTHR31764:SF0">
    <property type="entry name" value="GENERATIVE CELL SPECIFIC-1_HAP2 DOMAIN-CONTAINING PROTEIN"/>
    <property type="match status" value="1"/>
</dbReference>
<evidence type="ECO:0000256" key="12">
    <source>
        <dbReference type="SAM" id="SignalP"/>
    </source>
</evidence>
<dbReference type="InterPro" id="IPR040326">
    <property type="entry name" value="HAP2/GCS1"/>
</dbReference>
<comment type="similarity">
    <text evidence="2">Belongs to the HAP2/GCS1 family.</text>
</comment>
<evidence type="ECO:0000256" key="9">
    <source>
        <dbReference type="ARBA" id="ARBA00023157"/>
    </source>
</evidence>
<evidence type="ECO:0000256" key="3">
    <source>
        <dbReference type="ARBA" id="ARBA00022475"/>
    </source>
</evidence>
<keyword evidence="3" id="KW-1003">Cell membrane</keyword>
<evidence type="ECO:0000313" key="13">
    <source>
        <dbReference type="EMBL" id="JAD25656.1"/>
    </source>
</evidence>
<proteinExistence type="inferred from homology"/>
<evidence type="ECO:0000256" key="7">
    <source>
        <dbReference type="ARBA" id="ARBA00023121"/>
    </source>
</evidence>
<organism evidence="13">
    <name type="scientific">Arundo donax</name>
    <name type="common">Giant reed</name>
    <name type="synonym">Donax arundinaceus</name>
    <dbReference type="NCBI Taxonomy" id="35708"/>
    <lineage>
        <taxon>Eukaryota</taxon>
        <taxon>Viridiplantae</taxon>
        <taxon>Streptophyta</taxon>
        <taxon>Embryophyta</taxon>
        <taxon>Tracheophyta</taxon>
        <taxon>Spermatophyta</taxon>
        <taxon>Magnoliopsida</taxon>
        <taxon>Liliopsida</taxon>
        <taxon>Poales</taxon>
        <taxon>Poaceae</taxon>
        <taxon>PACMAD clade</taxon>
        <taxon>Arundinoideae</taxon>
        <taxon>Arundineae</taxon>
        <taxon>Arundo</taxon>
    </lineage>
</organism>
<dbReference type="PANTHER" id="PTHR31764">
    <property type="entry name" value="PROTEIN HAPLESS 2"/>
    <property type="match status" value="1"/>
</dbReference>
<keyword evidence="4" id="KW-0812">Transmembrane</keyword>
<feature type="compositionally biased region" description="Low complexity" evidence="11">
    <location>
        <begin position="94"/>
        <end position="105"/>
    </location>
</feature>
<feature type="chain" id="PRO_5002044719" evidence="12">
    <location>
        <begin position="25"/>
        <end position="105"/>
    </location>
</feature>
<evidence type="ECO:0000256" key="11">
    <source>
        <dbReference type="SAM" id="MobiDB-lite"/>
    </source>
</evidence>
<evidence type="ECO:0000256" key="5">
    <source>
        <dbReference type="ARBA" id="ARBA00022729"/>
    </source>
</evidence>
<keyword evidence="5 12" id="KW-0732">Signal</keyword>
<keyword evidence="10" id="KW-0278">Fertilization</keyword>
<sequence>MSRPRAPLPAVLPVLFALLAAAGGTEILSKSHVERCTLDSGAGDRLFCDRKIVLNLAVPSDSSGGESSLVAKVAEAEENETQAMHTIRDPPSSPSTRRPCTRSTP</sequence>
<keyword evidence="6" id="KW-1133">Transmembrane helix</keyword>
<evidence type="ECO:0000256" key="6">
    <source>
        <dbReference type="ARBA" id="ARBA00022989"/>
    </source>
</evidence>
<keyword evidence="9" id="KW-1015">Disulfide bond</keyword>
<comment type="subcellular location">
    <subcellularLocation>
        <location evidence="1">Cell membrane</location>
        <topology evidence="1">Single-pass type I membrane protein</topology>
    </subcellularLocation>
</comment>
<reference evidence="13" key="2">
    <citation type="journal article" date="2015" name="Data Brief">
        <title>Shoot transcriptome of the giant reed, Arundo donax.</title>
        <authorList>
            <person name="Barrero R.A."/>
            <person name="Guerrero F.D."/>
            <person name="Moolhuijzen P."/>
            <person name="Goolsby J.A."/>
            <person name="Tidwell J."/>
            <person name="Bellgard S.E."/>
            <person name="Bellgard M.I."/>
        </authorList>
    </citation>
    <scope>NUCLEOTIDE SEQUENCE</scope>
    <source>
        <tissue evidence="13">Shoot tissue taken approximately 20 cm above the soil surface</tissue>
    </source>
</reference>
<dbReference type="AlphaFoldDB" id="A0A0A8YI70"/>
<keyword evidence="8" id="KW-0472">Membrane</keyword>
<dbReference type="GO" id="GO:0008289">
    <property type="term" value="F:lipid binding"/>
    <property type="evidence" value="ECO:0007669"/>
    <property type="project" value="UniProtKB-KW"/>
</dbReference>